<comment type="caution">
    <text evidence="3">The sequence shown here is derived from an EMBL/GenBank/DDBJ whole genome shotgun (WGS) entry which is preliminary data.</text>
</comment>
<feature type="region of interest" description="Disordered" evidence="1">
    <location>
        <begin position="195"/>
        <end position="228"/>
    </location>
</feature>
<dbReference type="Gene3D" id="1.20.1280.50">
    <property type="match status" value="1"/>
</dbReference>
<evidence type="ECO:0000259" key="2">
    <source>
        <dbReference type="PROSITE" id="PS50181"/>
    </source>
</evidence>
<feature type="domain" description="F-box" evidence="2">
    <location>
        <begin position="237"/>
        <end position="285"/>
    </location>
</feature>
<gene>
    <name evidence="3" type="ORF">UA08_05377</name>
</gene>
<feature type="region of interest" description="Disordered" evidence="1">
    <location>
        <begin position="88"/>
        <end position="109"/>
    </location>
</feature>
<dbReference type="InterPro" id="IPR015943">
    <property type="entry name" value="WD40/YVTN_repeat-like_dom_sf"/>
</dbReference>
<dbReference type="GeneID" id="31005133"/>
<dbReference type="EMBL" id="LFMY01000007">
    <property type="protein sequence ID" value="OKL59487.1"/>
    <property type="molecule type" value="Genomic_DNA"/>
</dbReference>
<dbReference type="InterPro" id="IPR036047">
    <property type="entry name" value="F-box-like_dom_sf"/>
</dbReference>
<evidence type="ECO:0000256" key="1">
    <source>
        <dbReference type="SAM" id="MobiDB-lite"/>
    </source>
</evidence>
<name>A0A225B113_TALAT</name>
<evidence type="ECO:0000313" key="3">
    <source>
        <dbReference type="EMBL" id="OKL59487.1"/>
    </source>
</evidence>
<sequence length="827" mass="93026">MFLATRHSEHTDCSKPGKESLAGSLLLGELWIKNKPQRAKHSWIPVVFFEATAINSFETTFHTVYGDFRRTQSDNRAQFLVRRMNGSVVRRSEAPPGESRQRSQDADNLNVRKGHLSGLAFLANHGISPTANESLQHYSVADLFWLFIGHSQAPPTDPAVTSALISIEKQPTLSEQTNLQIQGLSCMLKRKLTSKRGTSNSAAQRSSGLSSSWRSESGGQPAIAKFDGPQITENISRNMLADLPSEIVYHIATFLPTASSLTHLAQTCQRLHKIIVADDRIYRAFVRNQFPTLQDAPPLWRDVAQAVTSRSRALDRCAVLARFVVPSEATKVVGVRDTTRHDRPTIGYRPSLDSHELWTGGRWQDREEVLAWGAAAEIILKIRRTGTQAHETWLRFNDLEHVSSHDDIRGVHLLRPDHPSSLAGKQHLIYGRARGDVSHIAIDPENATYQVQQTYITNQIEIHSLDLSTGSEPILAVHSFDGQISLYRTTTKDAEVTSFAKLTGETEEGTPRHYIKFLSPSRIAVGHGRVTDTIVISDMAGDRISTHRELTFDDPYHRSLWPRRKARVGAIAPLGVDTYGGRTDGQVFLAGWGNSRVRLHDLRSPKMFEREYIDVMDSNPIYCIQPMGDRFLVGSGSEAVVNVFDLRMQNSYSHLEARPALSNGKTSRNEFSFFLSHHPPNVPRSRNYTTYRGPIYTMSSPSSTSATVYTGIVDGVIRLDFGSTDDLLDCNSSIWYQDHLDLDSNDIAKHTSRTLAQKHRPTYKEKVLELSGYERPSPENKSASAKLRSQVPFWGLSEADEIRERESGWDRRWRRLDENQSWRSRGI</sequence>
<evidence type="ECO:0000313" key="4">
    <source>
        <dbReference type="Proteomes" id="UP000214365"/>
    </source>
</evidence>
<dbReference type="InterPro" id="IPR001810">
    <property type="entry name" value="F-box_dom"/>
</dbReference>
<dbReference type="Pfam" id="PF12937">
    <property type="entry name" value="F-box-like"/>
    <property type="match status" value="1"/>
</dbReference>
<dbReference type="Proteomes" id="UP000214365">
    <property type="component" value="Unassembled WGS sequence"/>
</dbReference>
<dbReference type="OrthoDB" id="1259151at2759"/>
<keyword evidence="4" id="KW-1185">Reference proteome</keyword>
<dbReference type="STRING" id="1441469.A0A225B113"/>
<dbReference type="SUPFAM" id="SSF50978">
    <property type="entry name" value="WD40 repeat-like"/>
    <property type="match status" value="1"/>
</dbReference>
<dbReference type="RefSeq" id="XP_020119608.1">
    <property type="nucleotide sequence ID" value="XM_020267692.1"/>
</dbReference>
<dbReference type="SUPFAM" id="SSF81383">
    <property type="entry name" value="F-box domain"/>
    <property type="match status" value="1"/>
</dbReference>
<dbReference type="InterPro" id="IPR036322">
    <property type="entry name" value="WD40_repeat_dom_sf"/>
</dbReference>
<protein>
    <recommendedName>
        <fullName evidence="2">F-box domain-containing protein</fullName>
    </recommendedName>
</protein>
<proteinExistence type="predicted"/>
<accession>A0A225B113</accession>
<reference evidence="3 4" key="1">
    <citation type="submission" date="2015-06" db="EMBL/GenBank/DDBJ databases">
        <title>Talaromyces atroroseus IBT 11181 draft genome.</title>
        <authorList>
            <person name="Rasmussen K.B."/>
            <person name="Rasmussen S."/>
            <person name="Petersen B."/>
            <person name="Sicheritz-Ponten T."/>
            <person name="Mortensen U.H."/>
            <person name="Thrane U."/>
        </authorList>
    </citation>
    <scope>NUCLEOTIDE SEQUENCE [LARGE SCALE GENOMIC DNA]</scope>
    <source>
        <strain evidence="3 4">IBT 11181</strain>
    </source>
</reference>
<organism evidence="3 4">
    <name type="scientific">Talaromyces atroroseus</name>
    <dbReference type="NCBI Taxonomy" id="1441469"/>
    <lineage>
        <taxon>Eukaryota</taxon>
        <taxon>Fungi</taxon>
        <taxon>Dikarya</taxon>
        <taxon>Ascomycota</taxon>
        <taxon>Pezizomycotina</taxon>
        <taxon>Eurotiomycetes</taxon>
        <taxon>Eurotiomycetidae</taxon>
        <taxon>Eurotiales</taxon>
        <taxon>Trichocomaceae</taxon>
        <taxon>Talaromyces</taxon>
        <taxon>Talaromyces sect. Trachyspermi</taxon>
    </lineage>
</organism>
<feature type="compositionally biased region" description="Low complexity" evidence="1">
    <location>
        <begin position="199"/>
        <end position="220"/>
    </location>
</feature>
<dbReference type="AlphaFoldDB" id="A0A225B113"/>
<dbReference type="PROSITE" id="PS50181">
    <property type="entry name" value="FBOX"/>
    <property type="match status" value="1"/>
</dbReference>
<dbReference type="Gene3D" id="2.130.10.10">
    <property type="entry name" value="YVTN repeat-like/Quinoprotein amine dehydrogenase"/>
    <property type="match status" value="1"/>
</dbReference>